<dbReference type="EMBL" id="NJGD01000028">
    <property type="protein sequence ID" value="PJR09707.1"/>
    <property type="molecule type" value="Genomic_DNA"/>
</dbReference>
<gene>
    <name evidence="1" type="ORF">CEJ86_30795</name>
</gene>
<evidence type="ECO:0000313" key="1">
    <source>
        <dbReference type="EMBL" id="PJR09707.1"/>
    </source>
</evidence>
<comment type="caution">
    <text evidence="1">The sequence shown here is derived from an EMBL/GenBank/DDBJ whole genome shotgun (WGS) entry which is preliminary data.</text>
</comment>
<proteinExistence type="predicted"/>
<organism evidence="1 2">
    <name type="scientific">Rhizobium meliloti</name>
    <name type="common">Ensifer meliloti</name>
    <name type="synonym">Sinorhizobium meliloti</name>
    <dbReference type="NCBI Taxonomy" id="382"/>
    <lineage>
        <taxon>Bacteria</taxon>
        <taxon>Pseudomonadati</taxon>
        <taxon>Pseudomonadota</taxon>
        <taxon>Alphaproteobacteria</taxon>
        <taxon>Hyphomicrobiales</taxon>
        <taxon>Rhizobiaceae</taxon>
        <taxon>Sinorhizobium/Ensifer group</taxon>
        <taxon>Sinorhizobium</taxon>
    </lineage>
</organism>
<sequence>MSVTIPSVAMLPFKNLSADNTLGYLGEGVANDVIAILSRFSDNYGRIKERVTVKVTPGPPTLSQC</sequence>
<dbReference type="Proteomes" id="UP000231987">
    <property type="component" value="Unassembled WGS sequence"/>
</dbReference>
<accession>A0A2J0YTS9</accession>
<protein>
    <submittedName>
        <fullName evidence="1">Uncharacterized protein</fullName>
    </submittedName>
</protein>
<dbReference type="AlphaFoldDB" id="A0A2J0YTS9"/>
<evidence type="ECO:0000313" key="2">
    <source>
        <dbReference type="Proteomes" id="UP000231987"/>
    </source>
</evidence>
<name>A0A2J0YTS9_RHIML</name>
<reference evidence="1 2" key="1">
    <citation type="submission" date="2017-06" db="EMBL/GenBank/DDBJ databases">
        <title>Ensifer strains isolated from leguminous trees and herbs display diverse denitrification phenotypes with some acting as strong N2O sinks.</title>
        <authorList>
            <person name="Woliy K."/>
            <person name="Mania D."/>
            <person name="Bakken L.R."/>
            <person name="Frostegard A."/>
        </authorList>
    </citation>
    <scope>NUCLEOTIDE SEQUENCE [LARGE SCALE GENOMIC DNA]</scope>
    <source>
        <strain evidence="1 2">AC50a</strain>
    </source>
</reference>